<keyword evidence="6" id="KW-0346">Stress response</keyword>
<gene>
    <name evidence="10" type="ORF">AT9943_LOCUS15378</name>
</gene>
<evidence type="ECO:0000256" key="1">
    <source>
        <dbReference type="ARBA" id="ARBA00000500"/>
    </source>
</evidence>
<evidence type="ECO:0000256" key="9">
    <source>
        <dbReference type="SAM" id="MobiDB-lite"/>
    </source>
</evidence>
<dbReference type="GO" id="GO:0004805">
    <property type="term" value="F:trehalose-phosphatase activity"/>
    <property type="evidence" value="ECO:0007669"/>
    <property type="project" value="UniProtKB-EC"/>
</dbReference>
<dbReference type="PANTHER" id="PTHR43768">
    <property type="entry name" value="TREHALOSE 6-PHOSPHATE PHOSPHATASE"/>
    <property type="match status" value="1"/>
</dbReference>
<comment type="catalytic activity">
    <reaction evidence="1 8">
        <text>alpha,alpha-trehalose 6-phosphate + H2O = alpha,alpha-trehalose + phosphate</text>
        <dbReference type="Rhea" id="RHEA:23420"/>
        <dbReference type="ChEBI" id="CHEBI:15377"/>
        <dbReference type="ChEBI" id="CHEBI:16551"/>
        <dbReference type="ChEBI" id="CHEBI:43474"/>
        <dbReference type="ChEBI" id="CHEBI:58429"/>
        <dbReference type="EC" id="3.1.3.12"/>
    </reaction>
</comment>
<dbReference type="UniPathway" id="UPA00299"/>
<evidence type="ECO:0000256" key="4">
    <source>
        <dbReference type="ARBA" id="ARBA00008770"/>
    </source>
</evidence>
<dbReference type="EC" id="3.1.3.12" evidence="8"/>
<organism evidence="10 11">
    <name type="scientific">Arabidopsis thaliana</name>
    <name type="common">Mouse-ear cress</name>
    <dbReference type="NCBI Taxonomy" id="3702"/>
    <lineage>
        <taxon>Eukaryota</taxon>
        <taxon>Viridiplantae</taxon>
        <taxon>Streptophyta</taxon>
        <taxon>Embryophyta</taxon>
        <taxon>Tracheophyta</taxon>
        <taxon>Spermatophyta</taxon>
        <taxon>Magnoliopsida</taxon>
        <taxon>eudicotyledons</taxon>
        <taxon>Gunneridae</taxon>
        <taxon>Pentapetalae</taxon>
        <taxon>rosids</taxon>
        <taxon>malvids</taxon>
        <taxon>Brassicales</taxon>
        <taxon>Brassicaceae</taxon>
        <taxon>Camelineae</taxon>
        <taxon>Arabidopsis</taxon>
    </lineage>
</organism>
<dbReference type="FunFam" id="3.40.50.1000:FF:000073">
    <property type="entry name" value="Trehalose 6-phosphate phosphatase"/>
    <property type="match status" value="1"/>
</dbReference>
<dbReference type="InterPro" id="IPR036412">
    <property type="entry name" value="HAD-like_sf"/>
</dbReference>
<name>A0A7G2EZ02_ARATH</name>
<evidence type="ECO:0000256" key="8">
    <source>
        <dbReference type="RuleBase" id="RU361117"/>
    </source>
</evidence>
<dbReference type="AlphaFoldDB" id="A0A7G2EZ02"/>
<evidence type="ECO:0000256" key="6">
    <source>
        <dbReference type="ARBA" id="ARBA00023016"/>
    </source>
</evidence>
<evidence type="ECO:0000313" key="11">
    <source>
        <dbReference type="Proteomes" id="UP000516314"/>
    </source>
</evidence>
<dbReference type="NCBIfam" id="TIGR00685">
    <property type="entry name" value="T6PP"/>
    <property type="match status" value="1"/>
</dbReference>
<comment type="similarity">
    <text evidence="4 8">Belongs to the trehalose phosphatase family.</text>
</comment>
<accession>A0A7G2EZ02</accession>
<evidence type="ECO:0000256" key="7">
    <source>
        <dbReference type="ARBA" id="ARBA00025274"/>
    </source>
</evidence>
<comment type="cofactor">
    <cofactor evidence="2 8">
        <name>a divalent metal cation</name>
        <dbReference type="ChEBI" id="CHEBI:60240"/>
    </cofactor>
</comment>
<evidence type="ECO:0000256" key="5">
    <source>
        <dbReference type="ARBA" id="ARBA00022801"/>
    </source>
</evidence>
<evidence type="ECO:0000256" key="2">
    <source>
        <dbReference type="ARBA" id="ARBA00001968"/>
    </source>
</evidence>
<dbReference type="PANTHER" id="PTHR43768:SF17">
    <property type="entry name" value="TREHALOSE-PHOSPHATE PHOSPHATASE F-RELATED"/>
    <property type="match status" value="1"/>
</dbReference>
<dbReference type="GO" id="GO:0005992">
    <property type="term" value="P:trehalose biosynthetic process"/>
    <property type="evidence" value="ECO:0007669"/>
    <property type="project" value="UniProtKB-UniPathway"/>
</dbReference>
<evidence type="ECO:0000256" key="3">
    <source>
        <dbReference type="ARBA" id="ARBA00005199"/>
    </source>
</evidence>
<protein>
    <recommendedName>
        <fullName evidence="8">Trehalose 6-phosphate phosphatase</fullName>
        <ecNumber evidence="8">3.1.3.12</ecNumber>
    </recommendedName>
</protein>
<dbReference type="InterPro" id="IPR023214">
    <property type="entry name" value="HAD_sf"/>
</dbReference>
<feature type="region of interest" description="Disordered" evidence="9">
    <location>
        <begin position="1"/>
        <end position="23"/>
    </location>
</feature>
<sequence>MDLNSNHKSSVLKDPSPSVNKSRLGVSSRFMMSQWKKPAKLDDVRSNGWLDAMISSSPPRKKLVKDFNVEVAPEDDFAQRAWMVKYPSAISSFAHIAAQAKKKKIAVFLDYDGTLSPIVDDPDRAIMSDAMRSAVKDVASYFPTAIISGRSRDKVYQLGKEVNLFQPAREFIPVINEVFRTLVEKMKDIKGAKVENHKFCASVHYRNVDEKDWPIIAQRVHDHLKQYPRLRLTHGRKVLEVRPVIDWNKGRAVEPMISRNLIKSCLGLSNKDDLLPIYIGDDTTDEDAFKVLRDGNRGFGILVSSIPKESNAFYSLRDPSEVKKFLKTLVKWAKLEKNSTGF</sequence>
<dbReference type="Proteomes" id="UP000516314">
    <property type="component" value="Chromosome 4"/>
</dbReference>
<comment type="pathway">
    <text evidence="3 8">Glycan biosynthesis; trehalose biosynthesis.</text>
</comment>
<reference evidence="10 11" key="1">
    <citation type="submission" date="2020-09" db="EMBL/GenBank/DDBJ databases">
        <authorList>
            <person name="Ashkenazy H."/>
        </authorList>
    </citation>
    <scope>NUCLEOTIDE SEQUENCE [LARGE SCALE GENOMIC DNA]</scope>
    <source>
        <strain evidence="11">cv. Cdm-0</strain>
    </source>
</reference>
<dbReference type="Pfam" id="PF02358">
    <property type="entry name" value="Trehalose_PPase"/>
    <property type="match status" value="2"/>
</dbReference>
<evidence type="ECO:0000313" key="10">
    <source>
        <dbReference type="EMBL" id="CAD5327682.1"/>
    </source>
</evidence>
<dbReference type="Gene3D" id="3.40.50.1000">
    <property type="entry name" value="HAD superfamily/HAD-like"/>
    <property type="match status" value="2"/>
</dbReference>
<dbReference type="InterPro" id="IPR044651">
    <property type="entry name" value="OTSB-like"/>
</dbReference>
<dbReference type="InterPro" id="IPR003337">
    <property type="entry name" value="Trehalose_PPase"/>
</dbReference>
<dbReference type="EMBL" id="LR881469">
    <property type="protein sequence ID" value="CAD5327682.1"/>
    <property type="molecule type" value="Genomic_DNA"/>
</dbReference>
<keyword evidence="5 8" id="KW-0378">Hydrolase</keyword>
<proteinExistence type="inferred from homology"/>
<dbReference type="SUPFAM" id="SSF56784">
    <property type="entry name" value="HAD-like"/>
    <property type="match status" value="1"/>
</dbReference>
<comment type="function">
    <text evidence="7">Removes the phosphate from trehalose 6-phosphate to produce free trehalose. Trehalose accumulation in plant may improve abiotic stress tolerance.</text>
</comment>